<comment type="subcellular location">
    <subcellularLocation>
        <location evidence="1">Membrane</location>
        <topology evidence="1">Single-pass membrane protein</topology>
    </subcellularLocation>
</comment>
<evidence type="ECO:0000256" key="2">
    <source>
        <dbReference type="SAM" id="Phobius"/>
    </source>
</evidence>
<dbReference type="EMBL" id="FNLL01000008">
    <property type="protein sequence ID" value="SDU41182.1"/>
    <property type="molecule type" value="Genomic_DNA"/>
</dbReference>
<dbReference type="GO" id="GO:0016020">
    <property type="term" value="C:membrane"/>
    <property type="evidence" value="ECO:0007669"/>
    <property type="project" value="UniProtKB-SubCell"/>
</dbReference>
<feature type="transmembrane region" description="Helical" evidence="2">
    <location>
        <begin position="39"/>
        <end position="57"/>
    </location>
</feature>
<keyword evidence="5" id="KW-1185">Reference proteome</keyword>
<name>A0A1H2IAL7_9BACT</name>
<dbReference type="GO" id="GO:0006508">
    <property type="term" value="P:proteolysis"/>
    <property type="evidence" value="ECO:0007669"/>
    <property type="project" value="UniProtKB-KW"/>
</dbReference>
<organism evidence="4 5">
    <name type="scientific">Desulfobacula phenolica</name>
    <dbReference type="NCBI Taxonomy" id="90732"/>
    <lineage>
        <taxon>Bacteria</taxon>
        <taxon>Pseudomonadati</taxon>
        <taxon>Thermodesulfobacteriota</taxon>
        <taxon>Desulfobacteria</taxon>
        <taxon>Desulfobacterales</taxon>
        <taxon>Desulfobacteraceae</taxon>
        <taxon>Desulfobacula</taxon>
    </lineage>
</organism>
<dbReference type="RefSeq" id="WP_092235238.1">
    <property type="nucleotide sequence ID" value="NZ_FNLL01000008.1"/>
</dbReference>
<evidence type="ECO:0000313" key="5">
    <source>
        <dbReference type="Proteomes" id="UP000199608"/>
    </source>
</evidence>
<feature type="domain" description="Band 7" evidence="3">
    <location>
        <begin position="52"/>
        <end position="235"/>
    </location>
</feature>
<dbReference type="InterPro" id="IPR036013">
    <property type="entry name" value="Band_7/SPFH_dom_sf"/>
</dbReference>
<protein>
    <submittedName>
        <fullName evidence="4">Regulator of protease activity HflC, stomatin/prohibitin superfamily</fullName>
    </submittedName>
</protein>
<keyword evidence="2" id="KW-1133">Transmembrane helix</keyword>
<keyword evidence="4" id="KW-0645">Protease</keyword>
<keyword evidence="2" id="KW-0812">Transmembrane</keyword>
<dbReference type="AlphaFoldDB" id="A0A1H2IAL7"/>
<dbReference type="Gene3D" id="3.30.479.30">
    <property type="entry name" value="Band 7 domain"/>
    <property type="match status" value="1"/>
</dbReference>
<evidence type="ECO:0000256" key="1">
    <source>
        <dbReference type="ARBA" id="ARBA00004167"/>
    </source>
</evidence>
<dbReference type="GO" id="GO:0008233">
    <property type="term" value="F:peptidase activity"/>
    <property type="evidence" value="ECO:0007669"/>
    <property type="project" value="UniProtKB-KW"/>
</dbReference>
<dbReference type="Pfam" id="PF01145">
    <property type="entry name" value="Band_7"/>
    <property type="match status" value="1"/>
</dbReference>
<dbReference type="Proteomes" id="UP000199608">
    <property type="component" value="Unassembled WGS sequence"/>
</dbReference>
<proteinExistence type="predicted"/>
<dbReference type="PANTHER" id="PTHR42911:SF1">
    <property type="entry name" value="MODULATOR OF FTSH PROTEASE HFLC"/>
    <property type="match status" value="1"/>
</dbReference>
<evidence type="ECO:0000313" key="4">
    <source>
        <dbReference type="EMBL" id="SDU41182.1"/>
    </source>
</evidence>
<keyword evidence="2" id="KW-0472">Membrane</keyword>
<keyword evidence="4" id="KW-0378">Hydrolase</keyword>
<dbReference type="InterPro" id="IPR001107">
    <property type="entry name" value="Band_7"/>
</dbReference>
<dbReference type="SMART" id="SM00244">
    <property type="entry name" value="PHB"/>
    <property type="match status" value="1"/>
</dbReference>
<reference evidence="5" key="1">
    <citation type="submission" date="2016-10" db="EMBL/GenBank/DDBJ databases">
        <authorList>
            <person name="Varghese N."/>
            <person name="Submissions S."/>
        </authorList>
    </citation>
    <scope>NUCLEOTIDE SEQUENCE [LARGE SCALE GENOMIC DNA]</scope>
    <source>
        <strain evidence="5">DSM 3384</strain>
    </source>
</reference>
<evidence type="ECO:0000259" key="3">
    <source>
        <dbReference type="SMART" id="SM00244"/>
    </source>
</evidence>
<gene>
    <name evidence="4" type="ORF">SAMN04487931_10839</name>
</gene>
<sequence>MENNENQAGDSKIETLFKPKFKQPKFDIKLKLSWKIRGLLLLLVIIVVAYSSLLEYVKPNEFGIKVVKIGIGRGVQKKVYETGLHLVLPFGMQQMHKLPRDIQVLELTNYESTASQYARIKPAAHIQTSDGFFVVVDVSIIYRIVDPYKVFTIIGPGKLFEDNGIIPKAEPTLKDSLGQLTTEDFFNSPKRVEKSNMAKRKLNEELESKGIHVDHVLVRYFKYSDEIQKNIEEKKLKDQLVFKNQAEARAAVENAKLTRIVQEGKVIVIVELEKGKAYVTRKKAEKDLYYRKKVAQADLLVKLADAEKIRLKNDALKGKGAERMVGLKMAEVLKGLDVIILPSDGSGGVNPLDLNKSLELFDVRKGDK</sequence>
<accession>A0A1H2IAL7</accession>
<dbReference type="SUPFAM" id="SSF117892">
    <property type="entry name" value="Band 7/SPFH domain"/>
    <property type="match status" value="1"/>
</dbReference>
<dbReference type="PANTHER" id="PTHR42911">
    <property type="entry name" value="MODULATOR OF FTSH PROTEASE HFLC"/>
    <property type="match status" value="1"/>
</dbReference>